<feature type="coiled-coil region" evidence="1">
    <location>
        <begin position="1"/>
        <end position="32"/>
    </location>
</feature>
<evidence type="ECO:0000313" key="3">
    <source>
        <dbReference type="Proteomes" id="UP000266720"/>
    </source>
</evidence>
<dbReference type="GeneID" id="58787995"/>
<evidence type="ECO:0000256" key="1">
    <source>
        <dbReference type="SAM" id="Coils"/>
    </source>
</evidence>
<gene>
    <name evidence="2" type="ORF">TCARB_1035</name>
</gene>
<sequence length="45" mass="5569">MKSKRETKKKEIEELEKELEKLRDVLEAISIERFVKHVREDRESR</sequence>
<accession>A0A3G1A790</accession>
<organism evidence="2 3">
    <name type="scientific">Thermofilum adornatum 1505</name>
    <dbReference type="NCBI Taxonomy" id="697581"/>
    <lineage>
        <taxon>Archaea</taxon>
        <taxon>Thermoproteota</taxon>
        <taxon>Thermoprotei</taxon>
        <taxon>Thermofilales</taxon>
        <taxon>Thermofilaceae</taxon>
        <taxon>Thermofilum</taxon>
    </lineage>
</organism>
<evidence type="ECO:0000313" key="2">
    <source>
        <dbReference type="EMBL" id="AJB42083.1"/>
    </source>
</evidence>
<dbReference type="EMBL" id="CP007493">
    <property type="protein sequence ID" value="AJB42083.1"/>
    <property type="molecule type" value="Genomic_DNA"/>
</dbReference>
<reference evidence="3" key="1">
    <citation type="book" date="2010" name="EXTREMOPHILES" publisher="0:0-0">
        <title>Complete genome sequences of ten hyperthermophilic archaea reveal their metabolic capabilities and possible ecological roles.</title>
        <editorList>
            <person name="?"/>
        </editorList>
        <authorList>
            <person name="Ravin N.V."/>
            <person name="Mardanov A.V."/>
            <person name="Bonch-Osmolovskaya E.A."/>
            <person name="Skryabin K.G."/>
        </authorList>
    </citation>
    <scope>NUCLEOTIDE SEQUENCE [LARGE SCALE GENOMIC DNA]</scope>
    <source>
        <strain evidence="3">1505</strain>
    </source>
</reference>
<keyword evidence="1" id="KW-0175">Coiled coil</keyword>
<dbReference type="AlphaFoldDB" id="A0A3G1A790"/>
<name>A0A3G1A790_9CREN</name>
<dbReference type="Proteomes" id="UP000266720">
    <property type="component" value="Chromosome"/>
</dbReference>
<dbReference type="RefSeq" id="WP_187148127.1">
    <property type="nucleotide sequence ID" value="NZ_CP007493.1"/>
</dbReference>
<proteinExistence type="predicted"/>
<dbReference type="KEGG" id="tcb:TCARB_1035"/>
<protein>
    <submittedName>
        <fullName evidence="2">Uncharacterized protein</fullName>
    </submittedName>
</protein>